<gene>
    <name evidence="8" type="ORF">ASPBRDRAFT_33654</name>
</gene>
<sequence>MDTNRPLEIETRLFINNEYVSSTSGSKLTIHNPADDSIVTTEVQVANKRDVDSAVGAALAAFKTGQERGTCLLRLADLIDRHANRLLSLETLAMGVPASGMSFMMPLVSKYLRYYAGHADKIAGETYPAEDGLYKIVTYEPLGVCASLASFNATFLYVALKLAPALAAGNTCVFKASEKSPLGALALGELVCKAGFPPGVINFVSGGVETGIALSEHMDVAHISFTGSLGAGRKVQEAAAKTNLKRCTLELGGKSPALIFSDADMDLALDCCSYGFLANSGQVCVATSRVYVHEEIAPSFLRALKQRFQDAKPKMGDPSSMHTLFGPLADKAQMERALSLIESGKNDAELICGGNRLGDTGCFIEPTLFYNPKANSKIYKEEVFGPVLVVKTFKTEEEAITMANDSLFGLSACIYTSDITRALRVSALLEAGTVGINKNFGPSVETPFGGVKTSGVGRESGKMGLMEYLESKTIHISLSSAG</sequence>
<evidence type="ECO:0000256" key="4">
    <source>
        <dbReference type="ARBA" id="ARBA00049194"/>
    </source>
</evidence>
<evidence type="ECO:0000256" key="2">
    <source>
        <dbReference type="ARBA" id="ARBA00023002"/>
    </source>
</evidence>
<name>A0A1L9U815_ASPBC</name>
<dbReference type="GO" id="GO:0004029">
    <property type="term" value="F:aldehyde dehydrogenase (NAD+) activity"/>
    <property type="evidence" value="ECO:0007669"/>
    <property type="project" value="UniProtKB-EC"/>
</dbReference>
<comment type="similarity">
    <text evidence="1 6">Belongs to the aldehyde dehydrogenase family.</text>
</comment>
<keyword evidence="9" id="KW-1185">Reference proteome</keyword>
<dbReference type="FunFam" id="3.40.605.10:FF:000050">
    <property type="entry name" value="Aldehyde dehydrogenase, mitochondrial"/>
    <property type="match status" value="1"/>
</dbReference>
<dbReference type="EMBL" id="KV878692">
    <property type="protein sequence ID" value="OJJ67799.1"/>
    <property type="molecule type" value="Genomic_DNA"/>
</dbReference>
<dbReference type="Gene3D" id="3.40.309.10">
    <property type="entry name" value="Aldehyde Dehydrogenase, Chain A, domain 2"/>
    <property type="match status" value="1"/>
</dbReference>
<dbReference type="RefSeq" id="XP_067475048.1">
    <property type="nucleotide sequence ID" value="XM_067623148.1"/>
</dbReference>
<comment type="catalytic activity">
    <reaction evidence="4">
        <text>an aldehyde + NAD(+) + H2O = a carboxylate + NADH + 2 H(+)</text>
        <dbReference type="Rhea" id="RHEA:16185"/>
        <dbReference type="ChEBI" id="CHEBI:15377"/>
        <dbReference type="ChEBI" id="CHEBI:15378"/>
        <dbReference type="ChEBI" id="CHEBI:17478"/>
        <dbReference type="ChEBI" id="CHEBI:29067"/>
        <dbReference type="ChEBI" id="CHEBI:57540"/>
        <dbReference type="ChEBI" id="CHEBI:57945"/>
        <dbReference type="EC" id="1.2.1.3"/>
    </reaction>
</comment>
<evidence type="ECO:0000256" key="6">
    <source>
        <dbReference type="RuleBase" id="RU003345"/>
    </source>
</evidence>
<dbReference type="Gene3D" id="3.40.605.10">
    <property type="entry name" value="Aldehyde Dehydrogenase, Chain A, domain 1"/>
    <property type="match status" value="1"/>
</dbReference>
<evidence type="ECO:0000256" key="1">
    <source>
        <dbReference type="ARBA" id="ARBA00009986"/>
    </source>
</evidence>
<dbReference type="InterPro" id="IPR015590">
    <property type="entry name" value="Aldehyde_DH_dom"/>
</dbReference>
<accession>A0A1L9U815</accession>
<dbReference type="VEuPathDB" id="FungiDB:ASPBRDRAFT_33654"/>
<reference evidence="9" key="1">
    <citation type="journal article" date="2017" name="Genome Biol.">
        <title>Comparative genomics reveals high biological diversity and specific adaptations in the industrially and medically important fungal genus Aspergillus.</title>
        <authorList>
            <person name="de Vries R.P."/>
            <person name="Riley R."/>
            <person name="Wiebenga A."/>
            <person name="Aguilar-Osorio G."/>
            <person name="Amillis S."/>
            <person name="Uchima C.A."/>
            <person name="Anderluh G."/>
            <person name="Asadollahi M."/>
            <person name="Askin M."/>
            <person name="Barry K."/>
            <person name="Battaglia E."/>
            <person name="Bayram O."/>
            <person name="Benocci T."/>
            <person name="Braus-Stromeyer S.A."/>
            <person name="Caldana C."/>
            <person name="Canovas D."/>
            <person name="Cerqueira G.C."/>
            <person name="Chen F."/>
            <person name="Chen W."/>
            <person name="Choi C."/>
            <person name="Clum A."/>
            <person name="Dos Santos R.A."/>
            <person name="Damasio A.R."/>
            <person name="Diallinas G."/>
            <person name="Emri T."/>
            <person name="Fekete E."/>
            <person name="Flipphi M."/>
            <person name="Freyberg S."/>
            <person name="Gallo A."/>
            <person name="Gournas C."/>
            <person name="Habgood R."/>
            <person name="Hainaut M."/>
            <person name="Harispe M.L."/>
            <person name="Henrissat B."/>
            <person name="Hilden K.S."/>
            <person name="Hope R."/>
            <person name="Hossain A."/>
            <person name="Karabika E."/>
            <person name="Karaffa L."/>
            <person name="Karanyi Z."/>
            <person name="Krasevec N."/>
            <person name="Kuo A."/>
            <person name="Kusch H."/>
            <person name="LaButti K."/>
            <person name="Lagendijk E.L."/>
            <person name="Lapidus A."/>
            <person name="Levasseur A."/>
            <person name="Lindquist E."/>
            <person name="Lipzen A."/>
            <person name="Logrieco A.F."/>
            <person name="MacCabe A."/>
            <person name="Maekelae M.R."/>
            <person name="Malavazi I."/>
            <person name="Melin P."/>
            <person name="Meyer V."/>
            <person name="Mielnichuk N."/>
            <person name="Miskei M."/>
            <person name="Molnar A.P."/>
            <person name="Mule G."/>
            <person name="Ngan C.Y."/>
            <person name="Orejas M."/>
            <person name="Orosz E."/>
            <person name="Ouedraogo J.P."/>
            <person name="Overkamp K.M."/>
            <person name="Park H.-S."/>
            <person name="Perrone G."/>
            <person name="Piumi F."/>
            <person name="Punt P.J."/>
            <person name="Ram A.F."/>
            <person name="Ramon A."/>
            <person name="Rauscher S."/>
            <person name="Record E."/>
            <person name="Riano-Pachon D.M."/>
            <person name="Robert V."/>
            <person name="Roehrig J."/>
            <person name="Ruller R."/>
            <person name="Salamov A."/>
            <person name="Salih N.S."/>
            <person name="Samson R.A."/>
            <person name="Sandor E."/>
            <person name="Sanguinetti M."/>
            <person name="Schuetze T."/>
            <person name="Sepcic K."/>
            <person name="Shelest E."/>
            <person name="Sherlock G."/>
            <person name="Sophianopoulou V."/>
            <person name="Squina F.M."/>
            <person name="Sun H."/>
            <person name="Susca A."/>
            <person name="Todd R.B."/>
            <person name="Tsang A."/>
            <person name="Unkles S.E."/>
            <person name="van de Wiele N."/>
            <person name="van Rossen-Uffink D."/>
            <person name="Oliveira J.V."/>
            <person name="Vesth T.C."/>
            <person name="Visser J."/>
            <person name="Yu J.-H."/>
            <person name="Zhou M."/>
            <person name="Andersen M.R."/>
            <person name="Archer D.B."/>
            <person name="Baker S.E."/>
            <person name="Benoit I."/>
            <person name="Brakhage A.A."/>
            <person name="Braus G.H."/>
            <person name="Fischer R."/>
            <person name="Frisvad J.C."/>
            <person name="Goldman G.H."/>
            <person name="Houbraken J."/>
            <person name="Oakley B."/>
            <person name="Pocsi I."/>
            <person name="Scazzocchio C."/>
            <person name="Seiboth B."/>
            <person name="vanKuyk P.A."/>
            <person name="Wortman J."/>
            <person name="Dyer P.S."/>
            <person name="Grigoriev I.V."/>
        </authorList>
    </citation>
    <scope>NUCLEOTIDE SEQUENCE [LARGE SCALE GENOMIC DNA]</scope>
    <source>
        <strain evidence="9">CBS 101740 / IMI 381727 / IBT 21946</strain>
    </source>
</reference>
<proteinExistence type="inferred from homology"/>
<organism evidence="8 9">
    <name type="scientific">Aspergillus brasiliensis (strain CBS 101740 / IMI 381727 / IBT 21946)</name>
    <dbReference type="NCBI Taxonomy" id="767769"/>
    <lineage>
        <taxon>Eukaryota</taxon>
        <taxon>Fungi</taxon>
        <taxon>Dikarya</taxon>
        <taxon>Ascomycota</taxon>
        <taxon>Pezizomycotina</taxon>
        <taxon>Eurotiomycetes</taxon>
        <taxon>Eurotiomycetidae</taxon>
        <taxon>Eurotiales</taxon>
        <taxon>Aspergillaceae</taxon>
        <taxon>Aspergillus</taxon>
        <taxon>Aspergillus subgen. Circumdati</taxon>
    </lineage>
</organism>
<evidence type="ECO:0000259" key="7">
    <source>
        <dbReference type="Pfam" id="PF00171"/>
    </source>
</evidence>
<evidence type="ECO:0000256" key="5">
    <source>
        <dbReference type="PROSITE-ProRule" id="PRU10007"/>
    </source>
</evidence>
<dbReference type="InterPro" id="IPR016162">
    <property type="entry name" value="Ald_DH_N"/>
</dbReference>
<dbReference type="STRING" id="767769.A0A1L9U815"/>
<feature type="active site" evidence="5">
    <location>
        <position position="250"/>
    </location>
</feature>
<protein>
    <recommendedName>
        <fullName evidence="3">aldehyde dehydrogenase (NAD(+))</fullName>
        <ecNumber evidence="3">1.2.1.3</ecNumber>
    </recommendedName>
</protein>
<dbReference type="InterPro" id="IPR016163">
    <property type="entry name" value="Ald_DH_C"/>
</dbReference>
<dbReference type="EC" id="1.2.1.3" evidence="3"/>
<dbReference type="Pfam" id="PF00171">
    <property type="entry name" value="Aldedh"/>
    <property type="match status" value="1"/>
</dbReference>
<evidence type="ECO:0000313" key="8">
    <source>
        <dbReference type="EMBL" id="OJJ67799.1"/>
    </source>
</evidence>
<dbReference type="OMA" id="WNAPIFT"/>
<dbReference type="OrthoDB" id="310895at2759"/>
<dbReference type="Proteomes" id="UP000184499">
    <property type="component" value="Unassembled WGS sequence"/>
</dbReference>
<dbReference type="PROSITE" id="PS00687">
    <property type="entry name" value="ALDEHYDE_DEHYDR_GLU"/>
    <property type="match status" value="1"/>
</dbReference>
<feature type="domain" description="Aldehyde dehydrogenase" evidence="7">
    <location>
        <begin position="19"/>
        <end position="474"/>
    </location>
</feature>
<dbReference type="PROSITE" id="PS00070">
    <property type="entry name" value="ALDEHYDE_DEHYDR_CYS"/>
    <property type="match status" value="1"/>
</dbReference>
<dbReference type="GeneID" id="93575636"/>
<evidence type="ECO:0000256" key="3">
    <source>
        <dbReference type="ARBA" id="ARBA00024226"/>
    </source>
</evidence>
<dbReference type="InterPro" id="IPR016161">
    <property type="entry name" value="Ald_DH/histidinol_DH"/>
</dbReference>
<dbReference type="InterPro" id="IPR029510">
    <property type="entry name" value="Ald_DH_CS_GLU"/>
</dbReference>
<evidence type="ECO:0000313" key="9">
    <source>
        <dbReference type="Proteomes" id="UP000184499"/>
    </source>
</evidence>
<dbReference type="InterPro" id="IPR016160">
    <property type="entry name" value="Ald_DH_CS_CYS"/>
</dbReference>
<dbReference type="PANTHER" id="PTHR11699">
    <property type="entry name" value="ALDEHYDE DEHYDROGENASE-RELATED"/>
    <property type="match status" value="1"/>
</dbReference>
<dbReference type="SUPFAM" id="SSF53720">
    <property type="entry name" value="ALDH-like"/>
    <property type="match status" value="1"/>
</dbReference>
<dbReference type="AlphaFoldDB" id="A0A1L9U815"/>
<keyword evidence="2 6" id="KW-0560">Oxidoreductase</keyword>
<dbReference type="FunFam" id="3.40.309.10:FF:000012">
    <property type="entry name" value="Betaine aldehyde dehydrogenase"/>
    <property type="match status" value="1"/>
</dbReference>